<dbReference type="PROSITE" id="PS51737">
    <property type="entry name" value="RECOMBINASE_DNA_BIND"/>
    <property type="match status" value="1"/>
</dbReference>
<comment type="caution">
    <text evidence="3">The sequence shown here is derived from an EMBL/GenBank/DDBJ whole genome shotgun (WGS) entry which is preliminary data.</text>
</comment>
<proteinExistence type="predicted"/>
<dbReference type="RefSeq" id="WP_339589160.1">
    <property type="nucleotide sequence ID" value="NZ_JBBHJZ010000006.1"/>
</dbReference>
<dbReference type="InterPro" id="IPR050639">
    <property type="entry name" value="SSR_resolvase"/>
</dbReference>
<dbReference type="Gene3D" id="3.90.1750.20">
    <property type="entry name" value="Putative Large Serine Recombinase, Chain B, Domain 2"/>
    <property type="match status" value="1"/>
</dbReference>
<feature type="domain" description="Recombinase" evidence="2">
    <location>
        <begin position="165"/>
        <end position="279"/>
    </location>
</feature>
<dbReference type="SMART" id="SM00857">
    <property type="entry name" value="Resolvase"/>
    <property type="match status" value="1"/>
</dbReference>
<dbReference type="PANTHER" id="PTHR30461:SF23">
    <property type="entry name" value="DNA RECOMBINASE-RELATED"/>
    <property type="match status" value="1"/>
</dbReference>
<evidence type="ECO:0000313" key="3">
    <source>
        <dbReference type="EMBL" id="MEJ5979219.1"/>
    </source>
</evidence>
<dbReference type="Proteomes" id="UP001361239">
    <property type="component" value="Unassembled WGS sequence"/>
</dbReference>
<dbReference type="InterPro" id="IPR036162">
    <property type="entry name" value="Resolvase-like_N_sf"/>
</dbReference>
<dbReference type="PANTHER" id="PTHR30461">
    <property type="entry name" value="DNA-INVERTASE FROM LAMBDOID PROPHAGE"/>
    <property type="match status" value="1"/>
</dbReference>
<dbReference type="CDD" id="cd03768">
    <property type="entry name" value="SR_ResInv"/>
    <property type="match status" value="1"/>
</dbReference>
<reference evidence="3 4" key="1">
    <citation type="submission" date="2024-03" db="EMBL/GenBank/DDBJ databases">
        <authorList>
            <person name="Jo J.-H."/>
        </authorList>
    </citation>
    <scope>NUCLEOTIDE SEQUENCE [LARGE SCALE GENOMIC DNA]</scope>
    <source>
        <strain evidence="3 4">PS1R-30</strain>
    </source>
</reference>
<dbReference type="Pfam" id="PF00239">
    <property type="entry name" value="Resolvase"/>
    <property type="match status" value="1"/>
</dbReference>
<dbReference type="InterPro" id="IPR006119">
    <property type="entry name" value="Resolv_N"/>
</dbReference>
<dbReference type="Gene3D" id="3.40.50.1390">
    <property type="entry name" value="Resolvase, N-terminal catalytic domain"/>
    <property type="match status" value="1"/>
</dbReference>
<dbReference type="InterPro" id="IPR011109">
    <property type="entry name" value="DNA_bind_recombinase_dom"/>
</dbReference>
<accession>A0ABU8S2N0</accession>
<name>A0ABU8S2N0_9SPHN</name>
<dbReference type="SUPFAM" id="SSF53041">
    <property type="entry name" value="Resolvase-like"/>
    <property type="match status" value="1"/>
</dbReference>
<protein>
    <submittedName>
        <fullName evidence="3">Recombinase family protein</fullName>
    </submittedName>
</protein>
<dbReference type="PROSITE" id="PS51736">
    <property type="entry name" value="RECOMBINASES_3"/>
    <property type="match status" value="1"/>
</dbReference>
<organism evidence="3 4">
    <name type="scientific">Novosphingobium anseongense</name>
    <dbReference type="NCBI Taxonomy" id="3133436"/>
    <lineage>
        <taxon>Bacteria</taxon>
        <taxon>Pseudomonadati</taxon>
        <taxon>Pseudomonadota</taxon>
        <taxon>Alphaproteobacteria</taxon>
        <taxon>Sphingomonadales</taxon>
        <taxon>Sphingomonadaceae</taxon>
        <taxon>Novosphingobium</taxon>
    </lineage>
</organism>
<evidence type="ECO:0000313" key="4">
    <source>
        <dbReference type="Proteomes" id="UP001361239"/>
    </source>
</evidence>
<feature type="domain" description="Resolvase/invertase-type recombinase catalytic" evidence="1">
    <location>
        <begin position="5"/>
        <end position="157"/>
    </location>
</feature>
<evidence type="ECO:0000259" key="1">
    <source>
        <dbReference type="PROSITE" id="PS51736"/>
    </source>
</evidence>
<gene>
    <name evidence="3" type="ORF">WG901_21380</name>
</gene>
<dbReference type="Pfam" id="PF07508">
    <property type="entry name" value="Recombinase"/>
    <property type="match status" value="1"/>
</dbReference>
<evidence type="ECO:0000259" key="2">
    <source>
        <dbReference type="PROSITE" id="PS51737"/>
    </source>
</evidence>
<keyword evidence="4" id="KW-1185">Reference proteome</keyword>
<dbReference type="EMBL" id="JBBHJZ010000006">
    <property type="protein sequence ID" value="MEJ5979219.1"/>
    <property type="molecule type" value="Genomic_DNA"/>
</dbReference>
<sequence>MKTVRCAIYTRKSSDEGLEQDFNSLDAQREACAAYILSQASEGWQLIPAHYDDGGMSGGTLERPALQRLLADVAEGQIDIVVIYKIDRLTRSLLDFAKLVEVFEKKGTSFVAVTQSFNTTNSMGRLTLNMLLSFAQFEREVTAERIRDKLAASKAKGMWMGGVPPLGYAPEGRSLKIVEAQAELIRDIYARYRKLKNVRLVADELKAEGVLIPPRTLGSGRQLGTGPFSRGQIYAILKNPIYAGNIAHRGNVHQGMHEPIIALEEWEVVQRQLEDNLQGVRSSNSAHRSALAGRLFDEAGEPLIATHAAKSGRRYRYYVTKALHHGERRGPGAGIRVPAGEIETAVAGELASLFDDPLALIERCQLHVEPAKLNELIRCSGEMADQLRGDALWDYRDLMDRIEVHDGRIDIVLATKAVGDALGIPLSPLASKTFAISKAMQLTRSGRAVRLIHGDGVLASRQPTDPALVQLVMRAQKWWSILREGKLNTTQLAEQEGVVRTYIVRVVRIAFLAPQVIDAIFAGRLKNGVTAKMLYKPDVIPLSWEQQVQRFVATG</sequence>
<dbReference type="InterPro" id="IPR038109">
    <property type="entry name" value="DNA_bind_recomb_sf"/>
</dbReference>